<keyword evidence="3" id="KW-1185">Reference proteome</keyword>
<evidence type="ECO:0008006" key="4">
    <source>
        <dbReference type="Google" id="ProtNLM"/>
    </source>
</evidence>
<dbReference type="OrthoDB" id="8775810at2759"/>
<reference evidence="2 3" key="1">
    <citation type="journal article" date="2019" name="Commun. Biol.">
        <title>The bagworm genome reveals a unique fibroin gene that provides high tensile strength.</title>
        <authorList>
            <person name="Kono N."/>
            <person name="Nakamura H."/>
            <person name="Ohtoshi R."/>
            <person name="Tomita M."/>
            <person name="Numata K."/>
            <person name="Arakawa K."/>
        </authorList>
    </citation>
    <scope>NUCLEOTIDE SEQUENCE [LARGE SCALE GENOMIC DNA]</scope>
</reference>
<dbReference type="AlphaFoldDB" id="A0A4C1U2W4"/>
<accession>A0A4C1U2W4</accession>
<evidence type="ECO:0000313" key="2">
    <source>
        <dbReference type="EMBL" id="GBP20598.1"/>
    </source>
</evidence>
<gene>
    <name evidence="2" type="ORF">EVAR_93712_1</name>
</gene>
<dbReference type="Proteomes" id="UP000299102">
    <property type="component" value="Unassembled WGS sequence"/>
</dbReference>
<dbReference type="EMBL" id="BGZK01000120">
    <property type="protein sequence ID" value="GBP20598.1"/>
    <property type="molecule type" value="Genomic_DNA"/>
</dbReference>
<keyword evidence="1" id="KW-0472">Membrane</keyword>
<keyword evidence="1" id="KW-1133">Transmembrane helix</keyword>
<evidence type="ECO:0000256" key="1">
    <source>
        <dbReference type="SAM" id="Phobius"/>
    </source>
</evidence>
<feature type="transmembrane region" description="Helical" evidence="1">
    <location>
        <begin position="241"/>
        <end position="264"/>
    </location>
</feature>
<comment type="caution">
    <text evidence="2">The sequence shown here is derived from an EMBL/GenBank/DDBJ whole genome shotgun (WGS) entry which is preliminary data.</text>
</comment>
<evidence type="ECO:0000313" key="3">
    <source>
        <dbReference type="Proteomes" id="UP000299102"/>
    </source>
</evidence>
<organism evidence="2 3">
    <name type="scientific">Eumeta variegata</name>
    <name type="common">Bagworm moth</name>
    <name type="synonym">Eumeta japonica</name>
    <dbReference type="NCBI Taxonomy" id="151549"/>
    <lineage>
        <taxon>Eukaryota</taxon>
        <taxon>Metazoa</taxon>
        <taxon>Ecdysozoa</taxon>
        <taxon>Arthropoda</taxon>
        <taxon>Hexapoda</taxon>
        <taxon>Insecta</taxon>
        <taxon>Pterygota</taxon>
        <taxon>Neoptera</taxon>
        <taxon>Endopterygota</taxon>
        <taxon>Lepidoptera</taxon>
        <taxon>Glossata</taxon>
        <taxon>Ditrysia</taxon>
        <taxon>Tineoidea</taxon>
        <taxon>Psychidae</taxon>
        <taxon>Oiketicinae</taxon>
        <taxon>Eumeta</taxon>
    </lineage>
</organism>
<proteinExistence type="predicted"/>
<name>A0A4C1U2W4_EUMVA</name>
<sequence length="332" mass="37363">MVKKTRNNSETSCIHVIRDDNGHLLNEENNVKERWKNYFKSIFACEDTVVDDNITATEYMIVDGNESEITMDEIMKALKRMKVRKIAEYYRVSPEMLRGDEGIVASLLYQLFNKGWKSYRVPNDWSKAVIVTPPLLKKKAHDRGVRQECIASPWLLNLFMDSCLLKEYECGLRIDRLSVKCLLYANDQVILVPSACGLQEMYELVKKPLYSNTRGAAGTYQEQTEKIIILPGLAILAPPRVYALCLGTGGTALFMALLVIVTIGQNYFTEITMRARVLSVISQSSVSDGGIRKKKSAYPLNRCAVGGCQLFPGQAGIPCRWQSCVNIPNQTV</sequence>
<keyword evidence="1" id="KW-0812">Transmembrane</keyword>
<protein>
    <recommendedName>
        <fullName evidence="4">Reverse transcriptase domain-containing protein</fullName>
    </recommendedName>
</protein>